<proteinExistence type="predicted"/>
<evidence type="ECO:0000313" key="2">
    <source>
        <dbReference type="Proteomes" id="UP000590811"/>
    </source>
</evidence>
<evidence type="ECO:0000313" key="1">
    <source>
        <dbReference type="EMBL" id="MBB2987664.1"/>
    </source>
</evidence>
<dbReference type="Proteomes" id="UP000590811">
    <property type="component" value="Unassembled WGS sequence"/>
</dbReference>
<gene>
    <name evidence="1" type="ORF">FHW14_002850</name>
</gene>
<comment type="caution">
    <text evidence="1">The sequence shown here is derived from an EMBL/GenBank/DDBJ whole genome shotgun (WGS) entry which is preliminary data.</text>
</comment>
<protein>
    <submittedName>
        <fullName evidence="1">Uncharacterized protein</fullName>
    </submittedName>
</protein>
<dbReference type="RefSeq" id="WP_253354664.1">
    <property type="nucleotide sequence ID" value="NZ_JACHVT010000006.1"/>
</dbReference>
<organism evidence="1 2">
    <name type="scientific">Terracoccus luteus</name>
    <dbReference type="NCBI Taxonomy" id="53356"/>
    <lineage>
        <taxon>Bacteria</taxon>
        <taxon>Bacillati</taxon>
        <taxon>Actinomycetota</taxon>
        <taxon>Actinomycetes</taxon>
        <taxon>Micrococcales</taxon>
        <taxon>Intrasporangiaceae</taxon>
        <taxon>Terracoccus</taxon>
    </lineage>
</organism>
<sequence>MIHDQRTREFARRRQITGDSRNDTLRVLKRYITRETFAIIRDALRSEQALTEAA</sequence>
<accession>A0A839PY77</accession>
<dbReference type="EMBL" id="JACHVT010000006">
    <property type="protein sequence ID" value="MBB2987664.1"/>
    <property type="molecule type" value="Genomic_DNA"/>
</dbReference>
<name>A0A839PY77_9MICO</name>
<reference evidence="1 2" key="1">
    <citation type="submission" date="2020-08" db="EMBL/GenBank/DDBJ databases">
        <title>Genomic Encyclopedia of Type Strains, Phase IV (KMG-V): Genome sequencing to study the core and pangenomes of soil and plant-associated prokaryotes.</title>
        <authorList>
            <person name="Whitman W."/>
        </authorList>
    </citation>
    <scope>NUCLEOTIDE SEQUENCE [LARGE SCALE GENOMIC DNA]</scope>
    <source>
        <strain evidence="1 2">B3ACCR2</strain>
    </source>
</reference>
<dbReference type="AlphaFoldDB" id="A0A839PY77"/>